<dbReference type="NCBIfam" id="TIGR01842">
    <property type="entry name" value="type_I_sec_PrtD"/>
    <property type="match status" value="1"/>
</dbReference>
<dbReference type="InterPro" id="IPR010128">
    <property type="entry name" value="ATPase_T1SS_PrtD-like"/>
</dbReference>
<name>A0AAX1UGA6_CERSP</name>
<reference evidence="10 11" key="1">
    <citation type="submission" date="2018-08" db="EMBL/GenBank/DDBJ databases">
        <title>Draft genome sequence of Rhodobacter sphaeroides FY.</title>
        <authorList>
            <person name="Rayyan A."/>
            <person name="Meyer T.E."/>
            <person name="Kyndt J.A."/>
        </authorList>
    </citation>
    <scope>NUCLEOTIDE SEQUENCE [LARGE SCALE GENOMIC DNA]</scope>
    <source>
        <strain evidence="10 11">FY</strain>
    </source>
</reference>
<dbReference type="GO" id="GO:0034040">
    <property type="term" value="F:ATPase-coupled lipid transmembrane transporter activity"/>
    <property type="evidence" value="ECO:0007669"/>
    <property type="project" value="TreeGrafter"/>
</dbReference>
<feature type="transmembrane region" description="Helical" evidence="7">
    <location>
        <begin position="59"/>
        <end position="79"/>
    </location>
</feature>
<sequence length="576" mass="60088">MADPAEPAGLYRLILREAALGAGAAAFVGFFVNLLHLALPLYNAQVYDRVIGSANLDTLVALTGLVAILLVFGAVLDVLRARIFAILAARLAGQLGQPVFVAAVETALRGGPTAAAEGMRAVADLRSFLAGGAIALPIDLTFTPVLLLVLFALDPAYGLIGLGGATALAGTGIVTEILARRPVASALTAGGSVQAETTTALRSAEVIAAMGMLPDIARRWRRAQARSLAAADRGQARAKALSSLARFLRTAIQIAVICTGTTLVVDQAATIGTIVAAMAIMSRLLLPFEHLIDGWRQWMDAAEAHGQLRRLLREGGSPRSSLPAPVGRALLVADRVTYIPAGQDLPLLRNISFRIEPGELLGVIGPSGAGKSTLARLTVGLWPPSAGGLFLDGQSTFLHERTSFGRAVGYLPQEPLLLDGSVRDNIARFRDAPMDEVIAAARQAGVHELIGRLPRGYGTRLADAGARLSGGQRQRIALARAIFGDPQLLVLDEPNASLDAEGEAALVSAVEQARARGAAVLVVAQRMSVLAKADRLLVLREGAVAHYGPRAEVMAAIGPQRRPAPVAVAQAGEGRS</sequence>
<evidence type="ECO:0000256" key="5">
    <source>
        <dbReference type="ARBA" id="ARBA00022989"/>
    </source>
</evidence>
<dbReference type="AlphaFoldDB" id="A0AAX1UGA6"/>
<evidence type="ECO:0000256" key="6">
    <source>
        <dbReference type="ARBA" id="ARBA00023136"/>
    </source>
</evidence>
<gene>
    <name evidence="10" type="ORF">D1114_19355</name>
</gene>
<feature type="transmembrane region" description="Helical" evidence="7">
    <location>
        <begin position="18"/>
        <end position="39"/>
    </location>
</feature>
<dbReference type="GO" id="GO:0030256">
    <property type="term" value="C:type I protein secretion system complex"/>
    <property type="evidence" value="ECO:0007669"/>
    <property type="project" value="InterPro"/>
</dbReference>
<organism evidence="10 11">
    <name type="scientific">Cereibacter sphaeroides</name>
    <name type="common">Rhodobacter sphaeroides</name>
    <dbReference type="NCBI Taxonomy" id="1063"/>
    <lineage>
        <taxon>Bacteria</taxon>
        <taxon>Pseudomonadati</taxon>
        <taxon>Pseudomonadota</taxon>
        <taxon>Alphaproteobacteria</taxon>
        <taxon>Rhodobacterales</taxon>
        <taxon>Paracoccaceae</taxon>
        <taxon>Cereibacter</taxon>
    </lineage>
</organism>
<dbReference type="InterPro" id="IPR027417">
    <property type="entry name" value="P-loop_NTPase"/>
</dbReference>
<dbReference type="PROSITE" id="PS50929">
    <property type="entry name" value="ABC_TM1F"/>
    <property type="match status" value="1"/>
</dbReference>
<dbReference type="GO" id="GO:0016887">
    <property type="term" value="F:ATP hydrolysis activity"/>
    <property type="evidence" value="ECO:0007669"/>
    <property type="project" value="InterPro"/>
</dbReference>
<dbReference type="InterPro" id="IPR039421">
    <property type="entry name" value="Type_1_exporter"/>
</dbReference>
<dbReference type="SUPFAM" id="SSF90123">
    <property type="entry name" value="ABC transporter transmembrane region"/>
    <property type="match status" value="1"/>
</dbReference>
<protein>
    <submittedName>
        <fullName evidence="10">Type I secretion system permease/ATPase</fullName>
    </submittedName>
</protein>
<dbReference type="SMART" id="SM00382">
    <property type="entry name" value="AAA"/>
    <property type="match status" value="1"/>
</dbReference>
<evidence type="ECO:0000256" key="4">
    <source>
        <dbReference type="ARBA" id="ARBA00022840"/>
    </source>
</evidence>
<keyword evidence="6 7" id="KW-0472">Membrane</keyword>
<dbReference type="InterPro" id="IPR003593">
    <property type="entry name" value="AAA+_ATPase"/>
</dbReference>
<feature type="domain" description="ABC transporter" evidence="8">
    <location>
        <begin position="331"/>
        <end position="566"/>
    </location>
</feature>
<evidence type="ECO:0000259" key="9">
    <source>
        <dbReference type="PROSITE" id="PS50929"/>
    </source>
</evidence>
<dbReference type="InterPro" id="IPR003439">
    <property type="entry name" value="ABC_transporter-like_ATP-bd"/>
</dbReference>
<evidence type="ECO:0000259" key="8">
    <source>
        <dbReference type="PROSITE" id="PS50893"/>
    </source>
</evidence>
<feature type="transmembrane region" description="Helical" evidence="7">
    <location>
        <begin position="159"/>
        <end position="179"/>
    </location>
</feature>
<keyword evidence="4" id="KW-0067">ATP-binding</keyword>
<keyword evidence="5 7" id="KW-1133">Transmembrane helix</keyword>
<comment type="subcellular location">
    <subcellularLocation>
        <location evidence="1">Cell membrane</location>
        <topology evidence="1">Multi-pass membrane protein</topology>
    </subcellularLocation>
</comment>
<dbReference type="Pfam" id="PF00664">
    <property type="entry name" value="ABC_membrane"/>
    <property type="match status" value="1"/>
</dbReference>
<comment type="caution">
    <text evidence="10">The sequence shown here is derived from an EMBL/GenBank/DDBJ whole genome shotgun (WGS) entry which is preliminary data.</text>
</comment>
<dbReference type="PROSITE" id="PS50893">
    <property type="entry name" value="ABC_TRANSPORTER_2"/>
    <property type="match status" value="1"/>
</dbReference>
<dbReference type="GO" id="GO:0030253">
    <property type="term" value="P:protein secretion by the type I secretion system"/>
    <property type="evidence" value="ECO:0007669"/>
    <property type="project" value="InterPro"/>
</dbReference>
<dbReference type="InterPro" id="IPR011527">
    <property type="entry name" value="ABC1_TM_dom"/>
</dbReference>
<dbReference type="GO" id="GO:0140359">
    <property type="term" value="F:ABC-type transporter activity"/>
    <property type="evidence" value="ECO:0007669"/>
    <property type="project" value="InterPro"/>
</dbReference>
<dbReference type="PANTHER" id="PTHR24221:SF248">
    <property type="entry name" value="ABC TRANSPORTER TRANSMEMBRANE REGION"/>
    <property type="match status" value="1"/>
</dbReference>
<feature type="transmembrane region" description="Helical" evidence="7">
    <location>
        <begin position="247"/>
        <end position="265"/>
    </location>
</feature>
<evidence type="ECO:0000313" key="10">
    <source>
        <dbReference type="EMBL" id="RHZ91727.1"/>
    </source>
</evidence>
<dbReference type="SUPFAM" id="SSF52540">
    <property type="entry name" value="P-loop containing nucleoside triphosphate hydrolases"/>
    <property type="match status" value="1"/>
</dbReference>
<dbReference type="InterPro" id="IPR036640">
    <property type="entry name" value="ABC1_TM_sf"/>
</dbReference>
<evidence type="ECO:0000313" key="11">
    <source>
        <dbReference type="Proteomes" id="UP000266305"/>
    </source>
</evidence>
<dbReference type="InterPro" id="IPR017871">
    <property type="entry name" value="ABC_transporter-like_CS"/>
</dbReference>
<dbReference type="Gene3D" id="1.20.1560.10">
    <property type="entry name" value="ABC transporter type 1, transmembrane domain"/>
    <property type="match status" value="1"/>
</dbReference>
<evidence type="ECO:0000256" key="1">
    <source>
        <dbReference type="ARBA" id="ARBA00004651"/>
    </source>
</evidence>
<keyword evidence="2 7" id="KW-0812">Transmembrane</keyword>
<dbReference type="Gene3D" id="3.40.50.300">
    <property type="entry name" value="P-loop containing nucleotide triphosphate hydrolases"/>
    <property type="match status" value="1"/>
</dbReference>
<accession>A0AAX1UGA6</accession>
<dbReference type="GO" id="GO:0005886">
    <property type="term" value="C:plasma membrane"/>
    <property type="evidence" value="ECO:0007669"/>
    <property type="project" value="UniProtKB-SubCell"/>
</dbReference>
<evidence type="ECO:0000256" key="7">
    <source>
        <dbReference type="SAM" id="Phobius"/>
    </source>
</evidence>
<dbReference type="RefSeq" id="WP_119001131.1">
    <property type="nucleotide sequence ID" value="NZ_QWGP01000030.1"/>
</dbReference>
<feature type="domain" description="ABC transmembrane type-1" evidence="9">
    <location>
        <begin position="24"/>
        <end position="300"/>
    </location>
</feature>
<keyword evidence="3" id="KW-0547">Nucleotide-binding</keyword>
<dbReference type="PROSITE" id="PS00211">
    <property type="entry name" value="ABC_TRANSPORTER_1"/>
    <property type="match status" value="1"/>
</dbReference>
<dbReference type="Proteomes" id="UP000266305">
    <property type="component" value="Unassembled WGS sequence"/>
</dbReference>
<proteinExistence type="predicted"/>
<dbReference type="GO" id="GO:0005524">
    <property type="term" value="F:ATP binding"/>
    <property type="evidence" value="ECO:0007669"/>
    <property type="project" value="UniProtKB-KW"/>
</dbReference>
<evidence type="ECO:0000256" key="3">
    <source>
        <dbReference type="ARBA" id="ARBA00022741"/>
    </source>
</evidence>
<dbReference type="PANTHER" id="PTHR24221">
    <property type="entry name" value="ATP-BINDING CASSETTE SUB-FAMILY B"/>
    <property type="match status" value="1"/>
</dbReference>
<evidence type="ECO:0000256" key="2">
    <source>
        <dbReference type="ARBA" id="ARBA00022692"/>
    </source>
</evidence>
<dbReference type="EMBL" id="QWGP01000030">
    <property type="protein sequence ID" value="RHZ91727.1"/>
    <property type="molecule type" value="Genomic_DNA"/>
</dbReference>
<dbReference type="Pfam" id="PF00005">
    <property type="entry name" value="ABC_tran"/>
    <property type="match status" value="1"/>
</dbReference>
<feature type="transmembrane region" description="Helical" evidence="7">
    <location>
        <begin position="128"/>
        <end position="153"/>
    </location>
</feature>